<comment type="caution">
    <text evidence="1">The sequence shown here is derived from an EMBL/GenBank/DDBJ whole genome shotgun (WGS) entry which is preliminary data.</text>
</comment>
<sequence length="379" mass="42399">MAGALYEVQAELADLQQNVDSRLEGLTSLRQRLRQAHLEAMQLASWIGQMRTDLHSHYHDQLYPPRDHHYDKYSHANSNSCWTSPCSRVVPDYTVTIPRSVDVSSLNAKIPGQSASTSFTETGWKINIEEKNEKVEKRQQEKTDWKKDEEVEETKLVSKFAKTSATMRRQMKEIVIQKKLLLQPLIEKLEAAIQSPISVSTSTSVPFSMSNLSVMNPSHGLNELCHEGPIGQQSLAIEATTTEFDTNVTAISTNTGSSYSCLLDQLGLSGPLIDTAGVRQLIVDLKNDWEHLETDDVTTALTKLLAQVLDYVEVTAQPIILATEPSNCWLTWSQIFQLKHLNQFVKEMEIFFTSEGASKGDLFLGLSKQGKNPFSGESP</sequence>
<protein>
    <submittedName>
        <fullName evidence="1">Uncharacterized protein</fullName>
    </submittedName>
</protein>
<dbReference type="Proteomes" id="UP000784294">
    <property type="component" value="Unassembled WGS sequence"/>
</dbReference>
<organism evidence="1 2">
    <name type="scientific">Protopolystoma xenopodis</name>
    <dbReference type="NCBI Taxonomy" id="117903"/>
    <lineage>
        <taxon>Eukaryota</taxon>
        <taxon>Metazoa</taxon>
        <taxon>Spiralia</taxon>
        <taxon>Lophotrochozoa</taxon>
        <taxon>Platyhelminthes</taxon>
        <taxon>Monogenea</taxon>
        <taxon>Polyopisthocotylea</taxon>
        <taxon>Polystomatidea</taxon>
        <taxon>Polystomatidae</taxon>
        <taxon>Protopolystoma</taxon>
    </lineage>
</organism>
<proteinExistence type="predicted"/>
<accession>A0A448WIF9</accession>
<dbReference type="EMBL" id="CAAALY010014885">
    <property type="protein sequence ID" value="VEL12483.1"/>
    <property type="molecule type" value="Genomic_DNA"/>
</dbReference>
<reference evidence="1" key="1">
    <citation type="submission" date="2018-11" db="EMBL/GenBank/DDBJ databases">
        <authorList>
            <consortium name="Pathogen Informatics"/>
        </authorList>
    </citation>
    <scope>NUCLEOTIDE SEQUENCE</scope>
</reference>
<evidence type="ECO:0000313" key="1">
    <source>
        <dbReference type="EMBL" id="VEL12483.1"/>
    </source>
</evidence>
<dbReference type="AlphaFoldDB" id="A0A448WIF9"/>
<keyword evidence="2" id="KW-1185">Reference proteome</keyword>
<name>A0A448WIF9_9PLAT</name>
<evidence type="ECO:0000313" key="2">
    <source>
        <dbReference type="Proteomes" id="UP000784294"/>
    </source>
</evidence>
<gene>
    <name evidence="1" type="ORF">PXEA_LOCUS5923</name>
</gene>